<reference evidence="4" key="1">
    <citation type="submission" date="2016-06" db="UniProtKB">
        <authorList>
            <consortium name="WormBaseParasite"/>
        </authorList>
    </citation>
    <scope>IDENTIFICATION</scope>
</reference>
<evidence type="ECO:0000313" key="3">
    <source>
        <dbReference type="Proteomes" id="UP000050794"/>
    </source>
</evidence>
<accession>A0A183UVD3</accession>
<evidence type="ECO:0000313" key="2">
    <source>
        <dbReference type="EMBL" id="VDM43774.1"/>
    </source>
</evidence>
<proteinExistence type="predicted"/>
<feature type="region of interest" description="Disordered" evidence="1">
    <location>
        <begin position="277"/>
        <end position="315"/>
    </location>
</feature>
<evidence type="ECO:0000256" key="1">
    <source>
        <dbReference type="SAM" id="MobiDB-lite"/>
    </source>
</evidence>
<feature type="compositionally biased region" description="Basic residues" evidence="1">
    <location>
        <begin position="285"/>
        <end position="304"/>
    </location>
</feature>
<dbReference type="AlphaFoldDB" id="A0A183UVD3"/>
<sequence length="401" mass="47456">MYACYLGQNDLLVSKWAPDNPIARSFELAMPQYLDDNAPRFGRKRAKDLKVYHVRKGLCGPDLISKYIWHLDSHYSRYKFLGTNGQLKNDAKNHPYPSLVAAQNLLLDAFDLPYSLNKCKRWTIMEIGRKSISSVQNRSIGLRVSICCHQVGREVSMRYNNPESNTGYSYDSDMVSEFHSSNDGSELHLKGRNMKFVDVYRRKEVARRKKKRRYYRQKFPLLKLQGWVPEKEQDMIDFEQRSTHVVFKQQSFSASFRLINMDDGKNPKEANRWYQEMRSRTAERKQRKNERKQKKHKKFVRTSSRRFADRTAETKKTPNNRCRFMKSYEHDDSVIELEEAVTFQLMLDGVAELSEHEEECERKPWKLALSDFNISGFKKKRKYSKKKVGFQTENFQRSVKS</sequence>
<gene>
    <name evidence="2" type="ORF">TCNE_LOCUS12453</name>
</gene>
<organism evidence="3 4">
    <name type="scientific">Toxocara canis</name>
    <name type="common">Canine roundworm</name>
    <dbReference type="NCBI Taxonomy" id="6265"/>
    <lineage>
        <taxon>Eukaryota</taxon>
        <taxon>Metazoa</taxon>
        <taxon>Ecdysozoa</taxon>
        <taxon>Nematoda</taxon>
        <taxon>Chromadorea</taxon>
        <taxon>Rhabditida</taxon>
        <taxon>Spirurina</taxon>
        <taxon>Ascaridomorpha</taxon>
        <taxon>Ascaridoidea</taxon>
        <taxon>Toxocaridae</taxon>
        <taxon>Toxocara</taxon>
    </lineage>
</organism>
<evidence type="ECO:0000313" key="4">
    <source>
        <dbReference type="WBParaSite" id="TCNE_0001245301-mRNA-1"/>
    </source>
</evidence>
<keyword evidence="3" id="KW-1185">Reference proteome</keyword>
<protein>
    <submittedName>
        <fullName evidence="4">PH domain-containing protein</fullName>
    </submittedName>
</protein>
<dbReference type="WBParaSite" id="TCNE_0001245301-mRNA-1">
    <property type="protein sequence ID" value="TCNE_0001245301-mRNA-1"/>
    <property type="gene ID" value="TCNE_0001245301"/>
</dbReference>
<dbReference type="EMBL" id="UYWY01021271">
    <property type="protein sequence ID" value="VDM43774.1"/>
    <property type="molecule type" value="Genomic_DNA"/>
</dbReference>
<feature type="compositionally biased region" description="Basic and acidic residues" evidence="1">
    <location>
        <begin position="306"/>
        <end position="315"/>
    </location>
</feature>
<name>A0A183UVD3_TOXCA</name>
<dbReference type="Proteomes" id="UP000050794">
    <property type="component" value="Unassembled WGS sequence"/>
</dbReference>
<reference evidence="2 3" key="2">
    <citation type="submission" date="2018-11" db="EMBL/GenBank/DDBJ databases">
        <authorList>
            <consortium name="Pathogen Informatics"/>
        </authorList>
    </citation>
    <scope>NUCLEOTIDE SEQUENCE [LARGE SCALE GENOMIC DNA]</scope>
</reference>